<protein>
    <submittedName>
        <fullName evidence="1">HEAT repeat-containing protein 1</fullName>
    </submittedName>
</protein>
<dbReference type="EMBL" id="KE250958">
    <property type="protein sequence ID" value="EPQ20555.1"/>
    <property type="molecule type" value="Genomic_DNA"/>
</dbReference>
<organism evidence="1 2">
    <name type="scientific">Myotis brandtii</name>
    <name type="common">Brandt's bat</name>
    <dbReference type="NCBI Taxonomy" id="109478"/>
    <lineage>
        <taxon>Eukaryota</taxon>
        <taxon>Metazoa</taxon>
        <taxon>Chordata</taxon>
        <taxon>Craniata</taxon>
        <taxon>Vertebrata</taxon>
        <taxon>Euteleostomi</taxon>
        <taxon>Mammalia</taxon>
        <taxon>Eutheria</taxon>
        <taxon>Laurasiatheria</taxon>
        <taxon>Chiroptera</taxon>
        <taxon>Yangochiroptera</taxon>
        <taxon>Vespertilionidae</taxon>
        <taxon>Myotis</taxon>
    </lineage>
</organism>
<dbReference type="Proteomes" id="UP000052978">
    <property type="component" value="Unassembled WGS sequence"/>
</dbReference>
<proteinExistence type="predicted"/>
<sequence length="98" mass="11116">MVLAQLLPMAEQLLEKIHKEPSAVLKDEATVLHLILGKYNEYSASLLHKDPKSLDIFIKAVHTTEELFTGMPSVQITALEKVSDFFQKQKHIQAFKNV</sequence>
<evidence type="ECO:0000313" key="2">
    <source>
        <dbReference type="Proteomes" id="UP000052978"/>
    </source>
</evidence>
<dbReference type="AlphaFoldDB" id="S7NU98"/>
<reference evidence="1 2" key="1">
    <citation type="journal article" date="2013" name="Nat. Commun.">
        <title>Genome analysis reveals insights into physiology and longevity of the Brandt's bat Myotis brandtii.</title>
        <authorList>
            <person name="Seim I."/>
            <person name="Fang X."/>
            <person name="Xiong Z."/>
            <person name="Lobanov A.V."/>
            <person name="Huang Z."/>
            <person name="Ma S."/>
            <person name="Feng Y."/>
            <person name="Turanov A.A."/>
            <person name="Zhu Y."/>
            <person name="Lenz T.L."/>
            <person name="Gerashchenko M.V."/>
            <person name="Fan D."/>
            <person name="Hee Yim S."/>
            <person name="Yao X."/>
            <person name="Jordan D."/>
            <person name="Xiong Y."/>
            <person name="Ma Y."/>
            <person name="Lyapunov A.N."/>
            <person name="Chen G."/>
            <person name="Kulakova O.I."/>
            <person name="Sun Y."/>
            <person name="Lee S.G."/>
            <person name="Bronson R.T."/>
            <person name="Moskalev A.A."/>
            <person name="Sunyaev S.R."/>
            <person name="Zhang G."/>
            <person name="Krogh A."/>
            <person name="Wang J."/>
            <person name="Gladyshev V.N."/>
        </authorList>
    </citation>
    <scope>NUCLEOTIDE SEQUENCE [LARGE SCALE GENOMIC DNA]</scope>
</reference>
<keyword evidence="2" id="KW-1185">Reference proteome</keyword>
<evidence type="ECO:0000313" key="1">
    <source>
        <dbReference type="EMBL" id="EPQ20555.1"/>
    </source>
</evidence>
<name>S7NU98_MYOBR</name>
<accession>S7NU98</accession>
<gene>
    <name evidence="1" type="ORF">D623_10000035</name>
</gene>